<dbReference type="GO" id="GO:0044550">
    <property type="term" value="P:secondary metabolite biosynthetic process"/>
    <property type="evidence" value="ECO:0007669"/>
    <property type="project" value="UniProtKB-ARBA"/>
</dbReference>
<dbReference type="NCBIfam" id="NF003417">
    <property type="entry name" value="PRK04813.1"/>
    <property type="match status" value="2"/>
</dbReference>
<evidence type="ECO:0000256" key="5">
    <source>
        <dbReference type="ARBA" id="ARBA00022598"/>
    </source>
</evidence>
<dbReference type="GO" id="GO:0008610">
    <property type="term" value="P:lipid biosynthetic process"/>
    <property type="evidence" value="ECO:0007669"/>
    <property type="project" value="UniProtKB-ARBA"/>
</dbReference>
<dbReference type="Proteomes" id="UP001220962">
    <property type="component" value="Chromosome"/>
</dbReference>
<dbReference type="InterPro" id="IPR036736">
    <property type="entry name" value="ACP-like_sf"/>
</dbReference>
<feature type="domain" description="Carrier" evidence="8">
    <location>
        <begin position="2043"/>
        <end position="2118"/>
    </location>
</feature>
<evidence type="ECO:0000256" key="6">
    <source>
        <dbReference type="ARBA" id="ARBA00023194"/>
    </source>
</evidence>
<dbReference type="Gene3D" id="3.30.559.10">
    <property type="entry name" value="Chloramphenicol acetyltransferase-like domain"/>
    <property type="match status" value="2"/>
</dbReference>
<dbReference type="GO" id="GO:0017000">
    <property type="term" value="P:antibiotic biosynthetic process"/>
    <property type="evidence" value="ECO:0007669"/>
    <property type="project" value="UniProtKB-KW"/>
</dbReference>
<dbReference type="FunFam" id="1.10.1200.10:FF:000005">
    <property type="entry name" value="Nonribosomal peptide synthetase 1"/>
    <property type="match status" value="1"/>
</dbReference>
<keyword evidence="3" id="KW-0596">Phosphopantetheine</keyword>
<keyword evidence="5" id="KW-0436">Ligase</keyword>
<dbReference type="CDD" id="cd19538">
    <property type="entry name" value="LCL_NRPS"/>
    <property type="match status" value="1"/>
</dbReference>
<dbReference type="InterPro" id="IPR023213">
    <property type="entry name" value="CAT-like_dom_sf"/>
</dbReference>
<dbReference type="PROSITE" id="PS00455">
    <property type="entry name" value="AMP_BINDING"/>
    <property type="match status" value="2"/>
</dbReference>
<dbReference type="InterPro" id="IPR020802">
    <property type="entry name" value="TesA-like"/>
</dbReference>
<dbReference type="InterPro" id="IPR020806">
    <property type="entry name" value="PKS_PP-bd"/>
</dbReference>
<dbReference type="Pfam" id="PF13193">
    <property type="entry name" value="AMP-binding_C"/>
    <property type="match status" value="2"/>
</dbReference>
<comment type="cofactor">
    <cofactor evidence="1">
        <name>pantetheine 4'-phosphate</name>
        <dbReference type="ChEBI" id="CHEBI:47942"/>
    </cofactor>
</comment>
<dbReference type="Gene3D" id="1.10.1200.10">
    <property type="entry name" value="ACP-like"/>
    <property type="match status" value="1"/>
</dbReference>
<dbReference type="EMBL" id="CP118101">
    <property type="protein sequence ID" value="WDH85096.1"/>
    <property type="molecule type" value="Genomic_DNA"/>
</dbReference>
<dbReference type="FunFam" id="3.30.300.30:FF:000010">
    <property type="entry name" value="Enterobactin synthetase component F"/>
    <property type="match status" value="2"/>
</dbReference>
<reference evidence="9" key="1">
    <citation type="submission" date="2023-02" db="EMBL/GenBank/DDBJ databases">
        <title>Pathogen: clinical or host-associated sample.</title>
        <authorList>
            <person name="Hergert J."/>
            <person name="Casey R."/>
            <person name="Wagner J."/>
            <person name="Young E.L."/>
            <person name="Oakeson K.F."/>
        </authorList>
    </citation>
    <scope>NUCLEOTIDE SEQUENCE</scope>
    <source>
        <strain evidence="9">2022CK-00830</strain>
    </source>
</reference>
<protein>
    <submittedName>
        <fullName evidence="9">Amino acid adenylation domain-containing protein</fullName>
    </submittedName>
</protein>
<dbReference type="CDD" id="cd17643">
    <property type="entry name" value="A_NRPS_Cytc1-like"/>
    <property type="match status" value="1"/>
</dbReference>
<evidence type="ECO:0000313" key="10">
    <source>
        <dbReference type="Proteomes" id="UP001220962"/>
    </source>
</evidence>
<accession>A0AAX3N6U8</accession>
<dbReference type="GO" id="GO:0016874">
    <property type="term" value="F:ligase activity"/>
    <property type="evidence" value="ECO:0007669"/>
    <property type="project" value="UniProtKB-KW"/>
</dbReference>
<evidence type="ECO:0000259" key="8">
    <source>
        <dbReference type="PROSITE" id="PS50075"/>
    </source>
</evidence>
<dbReference type="Gene3D" id="3.30.300.30">
    <property type="match status" value="2"/>
</dbReference>
<feature type="domain" description="Carrier" evidence="8">
    <location>
        <begin position="965"/>
        <end position="1040"/>
    </location>
</feature>
<keyword evidence="4" id="KW-0597">Phosphoprotein</keyword>
<dbReference type="FunFam" id="3.40.50.980:FF:000002">
    <property type="entry name" value="Enterobactin synthetase component F"/>
    <property type="match status" value="1"/>
</dbReference>
<proteinExistence type="inferred from homology"/>
<organism evidence="9 10">
    <name type="scientific">Paenibacillus urinalis</name>
    <dbReference type="NCBI Taxonomy" id="521520"/>
    <lineage>
        <taxon>Bacteria</taxon>
        <taxon>Bacillati</taxon>
        <taxon>Bacillota</taxon>
        <taxon>Bacilli</taxon>
        <taxon>Bacillales</taxon>
        <taxon>Paenibacillaceae</taxon>
        <taxon>Paenibacillus</taxon>
    </lineage>
</organism>
<gene>
    <name evidence="9" type="ORF">PUW23_11160</name>
</gene>
<evidence type="ECO:0000313" key="9">
    <source>
        <dbReference type="EMBL" id="WDH85096.1"/>
    </source>
</evidence>
<dbReference type="CDD" id="cd12116">
    <property type="entry name" value="A_NRPS_Ta1_like"/>
    <property type="match status" value="1"/>
</dbReference>
<dbReference type="RefSeq" id="WP_274359987.1">
    <property type="nucleotide sequence ID" value="NZ_CP118101.1"/>
</dbReference>
<dbReference type="FunFam" id="2.30.38.10:FF:000001">
    <property type="entry name" value="Non-ribosomal peptide synthetase PvdI"/>
    <property type="match status" value="2"/>
</dbReference>
<dbReference type="Pfam" id="PF00975">
    <property type="entry name" value="Thioesterase"/>
    <property type="match status" value="1"/>
</dbReference>
<dbReference type="PANTHER" id="PTHR45527:SF14">
    <property type="entry name" value="PLIPASTATIN SYNTHASE SUBUNIT B"/>
    <property type="match status" value="1"/>
</dbReference>
<dbReference type="Gene3D" id="2.30.38.10">
    <property type="entry name" value="Luciferase, Domain 3"/>
    <property type="match status" value="2"/>
</dbReference>
<dbReference type="Gene3D" id="3.30.559.30">
    <property type="entry name" value="Nonribosomal peptide synthetase, condensation domain"/>
    <property type="match status" value="2"/>
</dbReference>
<dbReference type="FunFam" id="3.40.50.980:FF:000001">
    <property type="entry name" value="Non-ribosomal peptide synthetase"/>
    <property type="match status" value="2"/>
</dbReference>
<dbReference type="NCBIfam" id="TIGR01733">
    <property type="entry name" value="AA-adenyl-dom"/>
    <property type="match status" value="2"/>
</dbReference>
<dbReference type="Gene3D" id="3.40.50.1820">
    <property type="entry name" value="alpha/beta hydrolase"/>
    <property type="match status" value="1"/>
</dbReference>
<dbReference type="InterPro" id="IPR025110">
    <property type="entry name" value="AMP-bd_C"/>
</dbReference>
<keyword evidence="7" id="KW-0511">Multifunctional enzyme</keyword>
<keyword evidence="6" id="KW-0045">Antibiotic biosynthesis</keyword>
<evidence type="ECO:0000256" key="2">
    <source>
        <dbReference type="ARBA" id="ARBA00006432"/>
    </source>
</evidence>
<dbReference type="InterPro" id="IPR009081">
    <property type="entry name" value="PP-bd_ACP"/>
</dbReference>
<dbReference type="InterPro" id="IPR001242">
    <property type="entry name" value="Condensation_dom"/>
</dbReference>
<dbReference type="InterPro" id="IPR010071">
    <property type="entry name" value="AA_adenyl_dom"/>
</dbReference>
<evidence type="ECO:0000256" key="4">
    <source>
        <dbReference type="ARBA" id="ARBA00022553"/>
    </source>
</evidence>
<dbReference type="InterPro" id="IPR000873">
    <property type="entry name" value="AMP-dep_synth/lig_dom"/>
</dbReference>
<dbReference type="FunFam" id="3.40.50.12780:FF:000012">
    <property type="entry name" value="Non-ribosomal peptide synthetase"/>
    <property type="match status" value="2"/>
</dbReference>
<dbReference type="InterPro" id="IPR001031">
    <property type="entry name" value="Thioesterase"/>
</dbReference>
<dbReference type="SMART" id="SM00824">
    <property type="entry name" value="PKS_TE"/>
    <property type="match status" value="1"/>
</dbReference>
<dbReference type="PROSITE" id="PS50075">
    <property type="entry name" value="CARRIER"/>
    <property type="match status" value="2"/>
</dbReference>
<dbReference type="SMART" id="SM00823">
    <property type="entry name" value="PKS_PP"/>
    <property type="match status" value="2"/>
</dbReference>
<evidence type="ECO:0000256" key="3">
    <source>
        <dbReference type="ARBA" id="ARBA00022450"/>
    </source>
</evidence>
<name>A0AAX3N6U8_9BACL</name>
<dbReference type="Pfam" id="PF00501">
    <property type="entry name" value="AMP-binding"/>
    <property type="match status" value="2"/>
</dbReference>
<dbReference type="SUPFAM" id="SSF47336">
    <property type="entry name" value="ACP-like"/>
    <property type="match status" value="2"/>
</dbReference>
<dbReference type="Gene3D" id="3.40.50.980">
    <property type="match status" value="4"/>
</dbReference>
<dbReference type="GO" id="GO:0005829">
    <property type="term" value="C:cytosol"/>
    <property type="evidence" value="ECO:0007669"/>
    <property type="project" value="TreeGrafter"/>
</dbReference>
<dbReference type="Pfam" id="PF00550">
    <property type="entry name" value="PP-binding"/>
    <property type="match status" value="2"/>
</dbReference>
<dbReference type="GO" id="GO:0043041">
    <property type="term" value="P:amino acid activation for nonribosomal peptide biosynthetic process"/>
    <property type="evidence" value="ECO:0007669"/>
    <property type="project" value="TreeGrafter"/>
</dbReference>
<dbReference type="SUPFAM" id="SSF52777">
    <property type="entry name" value="CoA-dependent acyltransferases"/>
    <property type="match status" value="4"/>
</dbReference>
<dbReference type="InterPro" id="IPR020845">
    <property type="entry name" value="AMP-binding_CS"/>
</dbReference>
<comment type="similarity">
    <text evidence="2">Belongs to the ATP-dependent AMP-binding enzyme family.</text>
</comment>
<sequence length="2388" mass="265419">MTEAQAGIWYAQQLDPDNPIYNTAECIEIQGPLDQDKFEMAVRQMVEESGTLTVTFEEGEEGPYQLIRTDMKWDLEIIDVSDLSNPEQTALNWMQMDLRTPVDLRSDLIFAEALFRLGNDRYYWYQRVHHIAIDGFGVTLLLRRAAQIYTALVQNEQPVPSKFGSISSILQMENAYRTSEQRAAARDFWLEKYKDGIEIASLAQEAAATGQANSFFRESLYLTESCCQSLQRASKNTGSVWSEVIVAAIAAYMHRLTGSKEIVFGLPMMNRTGSGALSVPTTVMNVIPLHLQLQEGHSFTALIQQTASRMREVRQHQSYRHEELRRDLKLNLKAQNLYGPIINIMPFESTLKWGGHTTGLVHNLAAGPVENLTFNLYGSADGKKLRLDIDANPQLYSKEEIHQHLLRLSAYIENLASHRTDDYFRHTEVLLPEEKELVLYEWNRTKDSVNDAKHVIAWFEEQADKTPDHTAITYNNESVTYHELSVRVNRLARLLIKKGAGPEELVAILLNRSVDMVVSMLAVLKSGAAYLPLDPEFPDDRLEYMLHDSKPLLLITEHEMKERTFVPDQLSLLVADDPLLAAELSASAGHPFTAHEKVGARSVSPEHPAYVIYTSGSTGKPKGVVVTRGGVSNFLLAMQNLLQVNSSDRLLAVTTVSFDIAVLELFLPLLHGAEVIIAPKRTVQDPEAFSRLASVSGMTMMQATPTLWQSLVLSCPDQITGIKVLVGGEALTKELFERFTELNCEVVNLYGPTETTIWSSAALLHERKGQTPVIGSPIRNTQMYILDSRLEPVPPGIAGDLYIAGDGLARGYLNRTGLTAERFIANPYGEPGSRMYHTGDLARWQTDGTIAYIGRSDHQLKIRGYRIELGEIESVLMSHNAVLKSAVVARSDASGEQRLVAYVVADEGQQLNSSDLRAYASVQLPEYMVPSAVVFMEELPLTPNAKLDRKALPAPDFTAESGSRLPRTPQEDLLAELFAEILKLPRVGIDDSFFDLGGHSLLAGRLLLRIRDVFDKDISIVHLFEAPTVAKLAKKLMTADRSRPSIQLTERPQVIPLSFAQKRIWFQHLLEGPTPTYNIPVVIEMTGELDIATLEQAFYDVTNRHEALHTLYPEHQGSARQHVLPEGERAPRFTISQIDEMELCTSIDEAIKYSFQIETEVPVRADLFVLNSNQYVLVLLLHHIACDGSSLNPLLNDLSEAYQSRTTGQAPPFAPLPLQYADYAVWQEEWFNGRKQEEGNPLTEQLKYWKEQLVDLPEELELIRNRPRVSDHGNAAGIVTLEVGAELHDQLSKLAKDTKSSLFMVLQSGLAALLTRLGAGTDIPIGSPIAGRNDDQLTNMIGMFINNLVLRSDTSGSPSFRELVDRVRRSDLMAFENQDIPFEQLVEHLNPSRVSGRHPLFQLMFAFQNTPDPILDIPNLSTKVEIMNTGSAKFDLTLELREHRTNEGAPNGIHGWFEYNKALYDEETVECLAGWYIKLLESAAADPDMPIERLSMLAVSERQFMLELGTPAAPEIPGMSIKEWFEQQAARSGNNTAITYEGQSLTYEELNAQANQLAHLLIHQGVGPEKIVALALPRSLSMIIGILAVIKSGGAYLPLDPEYPQDRLAYMIEDAAPVSIITHSDVMSHIPGMDGIPQIVMDDESVMDLLDTLSIHNPGEEDMPVPLRPANTAYIIYTSGSTGKPKGVMIPHQNVVRLFKATDESYFFNESDVWTLFHSYAFDFSVWEIWGALLYGGRLVIVPHSVTRTPAEFHQLLIDEQVTVLNQTPSAFYSLMQADQEQVVIAADLNLRYVIFGGEALELGRLKSWYSRHPEQSPLLVNMYGITETTVHVTFNPLSQEAAEARAESSLIGEPISDLKLYVLDDYLQPVPWGITGEMYVAGAGLARGYLGRPSLTAERFIADPYGKPGEVMYRTGDLARWTMDGNLDYIGRADHQVKIRGFRIELGEIETVIAEHSSALQTAVVVREDQIGDKRLVAYIVARSEEMPDTIELKRSLGAALPEYMIPSAFVVLDRLPLTANGKLDKKALPAPDYGQLVSSRGPRNPQEELLCELFAEVLGLSRVGIDDGFFDLGGHSLLAVKLMSRIHDALGIQLGIGNLFEAPTVAKLSDRLEAGDSLSALHVLLPLRKSGGESALFCVHPAGGLSWCYAGLMKTLPSSVPIYGLQARGIGKKELLPGSIEEMAADYIEHIRQVQPSGPYRLLGWSLGGNVAHAIAVQLQAQGEEVDILIMLDAYPGHFLPLGTGPSEEEALTALLALGGYDPDDLEDQSLSLELAFNILQKDGSALASLSEETLLNLKDTYVNSVRILGSYVPGRYNGELLFFKSTIIPDWFDPIAPETWEPYIGGAMEQYDLNCRHKDMCQAGPLEEIGRIIAERLANRNRVYV</sequence>
<evidence type="ECO:0000256" key="7">
    <source>
        <dbReference type="ARBA" id="ARBA00023268"/>
    </source>
</evidence>
<dbReference type="PANTHER" id="PTHR45527">
    <property type="entry name" value="NONRIBOSOMAL PEPTIDE SYNTHETASE"/>
    <property type="match status" value="1"/>
</dbReference>
<dbReference type="SUPFAM" id="SSF53474">
    <property type="entry name" value="alpha/beta-Hydrolases"/>
    <property type="match status" value="1"/>
</dbReference>
<dbReference type="InterPro" id="IPR029058">
    <property type="entry name" value="AB_hydrolase_fold"/>
</dbReference>
<dbReference type="SUPFAM" id="SSF56801">
    <property type="entry name" value="Acetyl-CoA synthetase-like"/>
    <property type="match status" value="2"/>
</dbReference>
<dbReference type="Pfam" id="PF00668">
    <property type="entry name" value="Condensation"/>
    <property type="match status" value="2"/>
</dbReference>
<dbReference type="GO" id="GO:0031177">
    <property type="term" value="F:phosphopantetheine binding"/>
    <property type="evidence" value="ECO:0007669"/>
    <property type="project" value="InterPro"/>
</dbReference>
<dbReference type="InterPro" id="IPR045851">
    <property type="entry name" value="AMP-bd_C_sf"/>
</dbReference>
<evidence type="ECO:0000256" key="1">
    <source>
        <dbReference type="ARBA" id="ARBA00001957"/>
    </source>
</evidence>